<dbReference type="CDD" id="cd13950">
    <property type="entry name" value="7tm_TAS2R"/>
    <property type="match status" value="1"/>
</dbReference>
<accession>Q2AB90</accession>
<dbReference type="RefSeq" id="NP_001034953.1">
    <property type="nucleotide sequence ID" value="NM_001039864.1"/>
</dbReference>
<feature type="transmembrane region" description="Helical" evidence="14">
    <location>
        <begin position="236"/>
        <end position="258"/>
    </location>
</feature>
<dbReference type="FunFam" id="1.20.1070.10:FF:000042">
    <property type="entry name" value="Taste receptor type 2 member 7"/>
    <property type="match status" value="1"/>
</dbReference>
<dbReference type="OrthoDB" id="8876749at2759"/>
<evidence type="ECO:0000256" key="14">
    <source>
        <dbReference type="SAM" id="Phobius"/>
    </source>
</evidence>
<keyword evidence="11 13" id="KW-0807">Transducer</keyword>
<reference evidence="15" key="1">
    <citation type="journal article" date="2006" name="Mol. Biol. Evol.">
        <title>Lineage-specific expansions and contractions of the bitter taste receptor gene repertoire in vertebrates.</title>
        <authorList>
            <consortium name="SMBE Tri-National Young Investigators"/>
            <person name="Go Y."/>
        </authorList>
    </citation>
    <scope>NUCLEOTIDE SEQUENCE</scope>
</reference>
<dbReference type="EMBL" id="AB249756">
    <property type="protein sequence ID" value="BAE80377.1"/>
    <property type="molecule type" value="Genomic_DNA"/>
</dbReference>
<keyword evidence="6 14" id="KW-1133">Transmembrane helix</keyword>
<keyword evidence="10" id="KW-0325">Glycoprotein</keyword>
<keyword evidence="7 13" id="KW-0297">G-protein coupled receptor</keyword>
<evidence type="ECO:0000256" key="7">
    <source>
        <dbReference type="ARBA" id="ARBA00023040"/>
    </source>
</evidence>
<name>Q2AB90_MONDO</name>
<organism evidence="15">
    <name type="scientific">Monodelphis domestica</name>
    <name type="common">Gray short-tailed opossum</name>
    <dbReference type="NCBI Taxonomy" id="13616"/>
    <lineage>
        <taxon>Eukaryota</taxon>
        <taxon>Metazoa</taxon>
        <taxon>Chordata</taxon>
        <taxon>Craniata</taxon>
        <taxon>Vertebrata</taxon>
        <taxon>Euteleostomi</taxon>
        <taxon>Mammalia</taxon>
        <taxon>Metatheria</taxon>
        <taxon>Didelphimorphia</taxon>
        <taxon>Didelphidae</taxon>
        <taxon>Monodelphis</taxon>
    </lineage>
</organism>
<evidence type="ECO:0000256" key="13">
    <source>
        <dbReference type="RuleBase" id="RU004424"/>
    </source>
</evidence>
<evidence type="ECO:0000256" key="5">
    <source>
        <dbReference type="ARBA" id="ARBA00022692"/>
    </source>
</evidence>
<keyword evidence="9 13" id="KW-0675">Receptor</keyword>
<proteinExistence type="inferred from homology"/>
<comment type="similarity">
    <text evidence="2 12">Belongs to the G-protein coupled receptor T2R family.</text>
</comment>
<feature type="transmembrane region" description="Helical" evidence="14">
    <location>
        <begin position="264"/>
        <end position="287"/>
    </location>
</feature>
<evidence type="ECO:0000256" key="9">
    <source>
        <dbReference type="ARBA" id="ARBA00023170"/>
    </source>
</evidence>
<keyword evidence="8 13" id="KW-0472">Membrane</keyword>
<evidence type="ECO:0000256" key="10">
    <source>
        <dbReference type="ARBA" id="ARBA00023180"/>
    </source>
</evidence>
<dbReference type="InterPro" id="IPR007960">
    <property type="entry name" value="TAS2R"/>
</dbReference>
<dbReference type="Gene3D" id="1.20.1070.10">
    <property type="entry name" value="Rhodopsin 7-helix transmembrane proteins"/>
    <property type="match status" value="1"/>
</dbReference>
<keyword evidence="5 13" id="KW-0812">Transmembrane</keyword>
<dbReference type="AlphaFoldDB" id="Q2AB90"/>
<dbReference type="GO" id="GO:0016020">
    <property type="term" value="C:membrane"/>
    <property type="evidence" value="ECO:0007669"/>
    <property type="project" value="UniProtKB-SubCell"/>
</dbReference>
<evidence type="ECO:0000256" key="2">
    <source>
        <dbReference type="ARBA" id="ARBA00007376"/>
    </source>
</evidence>
<evidence type="ECO:0000313" key="15">
    <source>
        <dbReference type="EMBL" id="BAE80377.1"/>
    </source>
</evidence>
<keyword evidence="4 13" id="KW-0716">Sensory transduction</keyword>
<evidence type="ECO:0000256" key="6">
    <source>
        <dbReference type="ARBA" id="ARBA00022989"/>
    </source>
</evidence>
<dbReference type="KEGG" id="mdo:664671"/>
<feature type="transmembrane region" description="Helical" evidence="14">
    <location>
        <begin position="42"/>
        <end position="67"/>
    </location>
</feature>
<dbReference type="GeneID" id="664671"/>
<feature type="transmembrane region" description="Helical" evidence="14">
    <location>
        <begin position="87"/>
        <end position="109"/>
    </location>
</feature>
<feature type="transmembrane region" description="Helical" evidence="14">
    <location>
        <begin position="130"/>
        <end position="149"/>
    </location>
</feature>
<dbReference type="GO" id="GO:0033038">
    <property type="term" value="F:bitter taste receptor activity"/>
    <property type="evidence" value="ECO:0007669"/>
    <property type="project" value="InterPro"/>
</dbReference>
<dbReference type="Pfam" id="PF05296">
    <property type="entry name" value="TAS2R"/>
    <property type="match status" value="1"/>
</dbReference>
<sequence>MPNSGETISIVLVTGEFLLGILVNGFIAMVNSTDWVRSKKLLTSDIILVSLAISRIGLVSIITWKSYLVMNDIYVFIFDGVLRTIDIFLVLTHSSSIWFGTVLSIFYFLKIAKFSNPFFLWMKWRIDRMIYMLLGGPLIVYLFILFSVMKTMYCYSSSFLFSNKKGNDSQEFQVNEPLFIIFQLFFGFLSFIPFTLTLFSFSLLILSLWRHTRQMQLNATGSRDPKIEAHVRAMKAVSSFILLFLLYYIGLCFNYGSYLTNSKVFFLLSMSVMLLYPLGHSLILILWNSKLKKVALRVWWKMRCYQKGNHL</sequence>
<evidence type="ECO:0000256" key="11">
    <source>
        <dbReference type="ARBA" id="ARBA00023224"/>
    </source>
</evidence>
<evidence type="ECO:0000256" key="3">
    <source>
        <dbReference type="ARBA" id="ARBA00022480"/>
    </source>
</evidence>
<dbReference type="PANTHER" id="PTHR11394">
    <property type="entry name" value="TASTE RECEPTOR TYPE 2"/>
    <property type="match status" value="1"/>
</dbReference>
<dbReference type="GO" id="GO:0004930">
    <property type="term" value="F:G protein-coupled receptor activity"/>
    <property type="evidence" value="ECO:0007669"/>
    <property type="project" value="UniProtKB-KW"/>
</dbReference>
<evidence type="ECO:0000256" key="12">
    <source>
        <dbReference type="RuleBase" id="RU004423"/>
    </source>
</evidence>
<protein>
    <recommendedName>
        <fullName evidence="13">Taste receptor type 2</fullName>
    </recommendedName>
</protein>
<comment type="subcellular location">
    <subcellularLocation>
        <location evidence="1 13">Membrane</location>
        <topology evidence="1 13">Multi-pass membrane protein</topology>
    </subcellularLocation>
</comment>
<keyword evidence="3 13" id="KW-0919">Taste</keyword>
<feature type="transmembrane region" description="Helical" evidence="14">
    <location>
        <begin position="6"/>
        <end position="30"/>
    </location>
</feature>
<dbReference type="CTD" id="100335078"/>
<dbReference type="PANTHER" id="PTHR11394:SF58">
    <property type="entry name" value="TASTE RECEPTOR TYPE 2 MEMBER 7"/>
    <property type="match status" value="1"/>
</dbReference>
<evidence type="ECO:0000256" key="4">
    <source>
        <dbReference type="ARBA" id="ARBA00022606"/>
    </source>
</evidence>
<feature type="transmembrane region" description="Helical" evidence="14">
    <location>
        <begin position="178"/>
        <end position="206"/>
    </location>
</feature>
<dbReference type="SUPFAM" id="SSF81321">
    <property type="entry name" value="Family A G protein-coupled receptor-like"/>
    <property type="match status" value="1"/>
</dbReference>
<evidence type="ECO:0000256" key="1">
    <source>
        <dbReference type="ARBA" id="ARBA00004141"/>
    </source>
</evidence>
<evidence type="ECO:0000256" key="8">
    <source>
        <dbReference type="ARBA" id="ARBA00023136"/>
    </source>
</evidence>